<dbReference type="EMBL" id="JAWJZB010000003">
    <property type="protein sequence ID" value="MDV5087922.1"/>
    <property type="molecule type" value="Genomic_DNA"/>
</dbReference>
<comment type="caution">
    <text evidence="2">The sequence shown here is derived from an EMBL/GenBank/DDBJ whole genome shotgun (WGS) entry which is preliminary data.</text>
</comment>
<dbReference type="PANTHER" id="PTHR38430">
    <property type="entry name" value="PROTEIN-ARGININE KINASE ACTIVATOR PROTEIN"/>
    <property type="match status" value="1"/>
</dbReference>
<accession>A0ABU3Z7Q2</accession>
<dbReference type="Gene3D" id="4.10.860.10">
    <property type="entry name" value="UVR domain"/>
    <property type="match status" value="1"/>
</dbReference>
<proteinExistence type="predicted"/>
<dbReference type="PIRSF" id="PIRSF015034">
    <property type="entry name" value="YacH"/>
    <property type="match status" value="1"/>
</dbReference>
<name>A0ABU3Z7Q2_9FIRM</name>
<keyword evidence="3" id="KW-1185">Reference proteome</keyword>
<dbReference type="PANTHER" id="PTHR38430:SF1">
    <property type="entry name" value="PROTEIN-ARGININE KINASE ACTIVATOR PROTEIN"/>
    <property type="match status" value="1"/>
</dbReference>
<dbReference type="InterPro" id="IPR001943">
    <property type="entry name" value="UVR_dom"/>
</dbReference>
<dbReference type="InterPro" id="IPR036876">
    <property type="entry name" value="UVR_dom_sf"/>
</dbReference>
<dbReference type="InterPro" id="IPR025542">
    <property type="entry name" value="YacH"/>
</dbReference>
<gene>
    <name evidence="2" type="ORF">RVY80_03545</name>
</gene>
<protein>
    <submittedName>
        <fullName evidence="2">UvrB/UvrC motif-containing protein</fullName>
    </submittedName>
</protein>
<dbReference type="RefSeq" id="WP_295188133.1">
    <property type="nucleotide sequence ID" value="NZ_JAWJZA010000001.1"/>
</dbReference>
<evidence type="ECO:0000313" key="3">
    <source>
        <dbReference type="Proteomes" id="UP001272515"/>
    </source>
</evidence>
<dbReference type="Proteomes" id="UP001272515">
    <property type="component" value="Unassembled WGS sequence"/>
</dbReference>
<feature type="domain" description="UVR" evidence="1">
    <location>
        <begin position="138"/>
        <end position="173"/>
    </location>
</feature>
<sequence>MLCDHCKHNEATMHMTSIVNNQKTEQHLCADCANKLQKAGKFSPFSSFANDMWDNNFFTNDFFQNMVYPDSLLQSRERRTCPHCGISYDTFNRTGKFGCDQCYDTFSKEIQPLLQRIQGTLEYNGRVPSRGNDVFRAKREIKRLRHQLDEAIKVEDFEQAVQLRDKIKTLEETVHPSAE</sequence>
<evidence type="ECO:0000313" key="2">
    <source>
        <dbReference type="EMBL" id="MDV5087922.1"/>
    </source>
</evidence>
<dbReference type="PROSITE" id="PS50151">
    <property type="entry name" value="UVR"/>
    <property type="match status" value="1"/>
</dbReference>
<organism evidence="2 3">
    <name type="scientific">Veillonella absiana</name>
    <dbReference type="NCBI Taxonomy" id="3079305"/>
    <lineage>
        <taxon>Bacteria</taxon>
        <taxon>Bacillati</taxon>
        <taxon>Bacillota</taxon>
        <taxon>Negativicutes</taxon>
        <taxon>Veillonellales</taxon>
        <taxon>Veillonellaceae</taxon>
        <taxon>Veillonella</taxon>
    </lineage>
</organism>
<dbReference type="SUPFAM" id="SSF46600">
    <property type="entry name" value="C-terminal UvrC-binding domain of UvrB"/>
    <property type="match status" value="1"/>
</dbReference>
<evidence type="ECO:0000259" key="1">
    <source>
        <dbReference type="PROSITE" id="PS50151"/>
    </source>
</evidence>
<reference evidence="2 3" key="1">
    <citation type="submission" date="2023-10" db="EMBL/GenBank/DDBJ databases">
        <title>Veillonella sp. nov., isolated from a pig farm feces dump.</title>
        <authorList>
            <person name="Chang Y.-H."/>
        </authorList>
    </citation>
    <scope>NUCLEOTIDE SEQUENCE [LARGE SCALE GENOMIC DNA]</scope>
    <source>
        <strain evidence="2 3">YH-vei2233</strain>
    </source>
</reference>
<dbReference type="Pfam" id="PF02151">
    <property type="entry name" value="UVR"/>
    <property type="match status" value="1"/>
</dbReference>